<dbReference type="InterPro" id="IPR001412">
    <property type="entry name" value="aa-tRNA-synth_I_CS"/>
</dbReference>
<reference evidence="14 15" key="1">
    <citation type="submission" date="2017-09" db="EMBL/GenBank/DDBJ databases">
        <title>Depth-based differentiation of microbial function through sediment-hosted aquifers and enrichment of novel symbionts in the deep terrestrial subsurface.</title>
        <authorList>
            <person name="Probst A.J."/>
            <person name="Ladd B."/>
            <person name="Jarett J.K."/>
            <person name="Geller-Mcgrath D.E."/>
            <person name="Sieber C.M."/>
            <person name="Emerson J.B."/>
            <person name="Anantharaman K."/>
            <person name="Thomas B.C."/>
            <person name="Malmstrom R."/>
            <person name="Stieglmeier M."/>
            <person name="Klingl A."/>
            <person name="Woyke T."/>
            <person name="Ryan C.M."/>
            <person name="Banfield J.F."/>
        </authorList>
    </citation>
    <scope>NUCLEOTIDE SEQUENCE [LARGE SCALE GENOMIC DNA]</scope>
    <source>
        <strain evidence="14">CG18_big_fil_WC_8_21_14_2_50_37_10</strain>
    </source>
</reference>
<evidence type="ECO:0000256" key="1">
    <source>
        <dbReference type="ARBA" id="ARBA00004496"/>
    </source>
</evidence>
<comment type="subcellular location">
    <subcellularLocation>
        <location evidence="1 10">Cytoplasm</location>
    </subcellularLocation>
</comment>
<dbReference type="EMBL" id="PCUC01000136">
    <property type="protein sequence ID" value="PIQ05766.1"/>
    <property type="molecule type" value="Genomic_DNA"/>
</dbReference>
<accession>A0A2H0FGG0</accession>
<dbReference type="SUPFAM" id="SSF52374">
    <property type="entry name" value="Nucleotidylyl transferase"/>
    <property type="match status" value="1"/>
</dbReference>
<evidence type="ECO:0000256" key="8">
    <source>
        <dbReference type="ARBA" id="ARBA00023146"/>
    </source>
</evidence>
<dbReference type="InterPro" id="IPR035684">
    <property type="entry name" value="ArgRS_core"/>
</dbReference>
<dbReference type="AlphaFoldDB" id="A0A2H0FGG0"/>
<dbReference type="FunFam" id="3.30.1360.70:FF:000003">
    <property type="entry name" value="Arginine--tRNA ligase"/>
    <property type="match status" value="1"/>
</dbReference>
<evidence type="ECO:0000256" key="6">
    <source>
        <dbReference type="ARBA" id="ARBA00022840"/>
    </source>
</evidence>
<name>A0A2H0FGG0_9BACT</name>
<dbReference type="PRINTS" id="PR01038">
    <property type="entry name" value="TRNASYNTHARG"/>
</dbReference>
<dbReference type="GO" id="GO:0005737">
    <property type="term" value="C:cytoplasm"/>
    <property type="evidence" value="ECO:0007669"/>
    <property type="project" value="UniProtKB-SubCell"/>
</dbReference>
<dbReference type="SUPFAM" id="SSF47323">
    <property type="entry name" value="Anticodon-binding domain of a subclass of class I aminoacyl-tRNA synthetases"/>
    <property type="match status" value="1"/>
</dbReference>
<comment type="similarity">
    <text evidence="2 10 11">Belongs to the class-I aminoacyl-tRNA synthetase family.</text>
</comment>
<evidence type="ECO:0000259" key="12">
    <source>
        <dbReference type="SMART" id="SM00836"/>
    </source>
</evidence>
<evidence type="ECO:0000256" key="7">
    <source>
        <dbReference type="ARBA" id="ARBA00022917"/>
    </source>
</evidence>
<dbReference type="Pfam" id="PF03485">
    <property type="entry name" value="Arg_tRNA_synt_N"/>
    <property type="match status" value="1"/>
</dbReference>
<evidence type="ECO:0000256" key="5">
    <source>
        <dbReference type="ARBA" id="ARBA00022741"/>
    </source>
</evidence>
<organism evidence="14 15">
    <name type="scientific">Candidatus Nealsonbacteria bacterium CG18_big_fil_WC_8_21_14_2_50_37_10</name>
    <dbReference type="NCBI Taxonomy" id="1974717"/>
    <lineage>
        <taxon>Bacteria</taxon>
        <taxon>Candidatus Nealsoniibacteriota</taxon>
    </lineage>
</organism>
<keyword evidence="8 10" id="KW-0030">Aminoacyl-tRNA synthetase</keyword>
<evidence type="ECO:0000256" key="3">
    <source>
        <dbReference type="ARBA" id="ARBA00022490"/>
    </source>
</evidence>
<evidence type="ECO:0000256" key="9">
    <source>
        <dbReference type="ARBA" id="ARBA00049339"/>
    </source>
</evidence>
<evidence type="ECO:0000313" key="15">
    <source>
        <dbReference type="Proteomes" id="UP000230778"/>
    </source>
</evidence>
<dbReference type="PANTHER" id="PTHR11956:SF5">
    <property type="entry name" value="ARGININE--TRNA LIGASE, CYTOPLASMIC"/>
    <property type="match status" value="1"/>
</dbReference>
<protein>
    <recommendedName>
        <fullName evidence="10">Arginine--tRNA ligase</fullName>
        <ecNumber evidence="10">6.1.1.19</ecNumber>
    </recommendedName>
    <alternativeName>
        <fullName evidence="10">Arginyl-tRNA synthetase</fullName>
        <shortName evidence="10">ArgRS</shortName>
    </alternativeName>
</protein>
<dbReference type="Gene3D" id="3.30.1360.70">
    <property type="entry name" value="Arginyl tRNA synthetase N-terminal domain"/>
    <property type="match status" value="1"/>
</dbReference>
<dbReference type="SUPFAM" id="SSF55190">
    <property type="entry name" value="Arginyl-tRNA synthetase (ArgRS), N-terminal 'additional' domain"/>
    <property type="match status" value="1"/>
</dbReference>
<keyword evidence="4 10" id="KW-0436">Ligase</keyword>
<evidence type="ECO:0000256" key="2">
    <source>
        <dbReference type="ARBA" id="ARBA00005594"/>
    </source>
</evidence>
<feature type="short sequence motif" description="'HIGH' region" evidence="10">
    <location>
        <begin position="131"/>
        <end position="141"/>
    </location>
</feature>
<evidence type="ECO:0000256" key="10">
    <source>
        <dbReference type="HAMAP-Rule" id="MF_00123"/>
    </source>
</evidence>
<dbReference type="InterPro" id="IPR014729">
    <property type="entry name" value="Rossmann-like_a/b/a_fold"/>
</dbReference>
<dbReference type="FunFam" id="1.10.730.10:FF:000008">
    <property type="entry name" value="Arginine--tRNA ligase"/>
    <property type="match status" value="1"/>
</dbReference>
<dbReference type="SMART" id="SM00836">
    <property type="entry name" value="DALR_1"/>
    <property type="match status" value="1"/>
</dbReference>
<dbReference type="GO" id="GO:0005524">
    <property type="term" value="F:ATP binding"/>
    <property type="evidence" value="ECO:0007669"/>
    <property type="project" value="UniProtKB-UniRule"/>
</dbReference>
<proteinExistence type="inferred from homology"/>
<dbReference type="CDD" id="cd00671">
    <property type="entry name" value="ArgRS_core"/>
    <property type="match status" value="1"/>
</dbReference>
<feature type="domain" description="Arginyl tRNA synthetase N-terminal" evidence="13">
    <location>
        <begin position="4"/>
        <end position="94"/>
    </location>
</feature>
<dbReference type="PANTHER" id="PTHR11956">
    <property type="entry name" value="ARGINYL-TRNA SYNTHETASE"/>
    <property type="match status" value="1"/>
</dbReference>
<comment type="caution">
    <text evidence="14">The sequence shown here is derived from an EMBL/GenBank/DDBJ whole genome shotgun (WGS) entry which is preliminary data.</text>
</comment>
<dbReference type="Pfam" id="PF05746">
    <property type="entry name" value="DALR_1"/>
    <property type="match status" value="1"/>
</dbReference>
<dbReference type="CDD" id="cd07956">
    <property type="entry name" value="Anticodon_Ia_Arg"/>
    <property type="match status" value="1"/>
</dbReference>
<keyword evidence="6 10" id="KW-0067">ATP-binding</keyword>
<dbReference type="Gene3D" id="3.40.50.620">
    <property type="entry name" value="HUPs"/>
    <property type="match status" value="1"/>
</dbReference>
<dbReference type="Proteomes" id="UP000230778">
    <property type="component" value="Unassembled WGS sequence"/>
</dbReference>
<dbReference type="PROSITE" id="PS00178">
    <property type="entry name" value="AA_TRNA_LIGASE_I"/>
    <property type="match status" value="1"/>
</dbReference>
<dbReference type="HAMAP" id="MF_00123">
    <property type="entry name" value="Arg_tRNA_synth"/>
    <property type="match status" value="1"/>
</dbReference>
<evidence type="ECO:0000313" key="14">
    <source>
        <dbReference type="EMBL" id="PIQ05766.1"/>
    </source>
</evidence>
<evidence type="ECO:0000256" key="4">
    <source>
        <dbReference type="ARBA" id="ARBA00022598"/>
    </source>
</evidence>
<comment type="catalytic activity">
    <reaction evidence="9 10">
        <text>tRNA(Arg) + L-arginine + ATP = L-arginyl-tRNA(Arg) + AMP + diphosphate</text>
        <dbReference type="Rhea" id="RHEA:20301"/>
        <dbReference type="Rhea" id="RHEA-COMP:9658"/>
        <dbReference type="Rhea" id="RHEA-COMP:9673"/>
        <dbReference type="ChEBI" id="CHEBI:30616"/>
        <dbReference type="ChEBI" id="CHEBI:32682"/>
        <dbReference type="ChEBI" id="CHEBI:33019"/>
        <dbReference type="ChEBI" id="CHEBI:78442"/>
        <dbReference type="ChEBI" id="CHEBI:78513"/>
        <dbReference type="ChEBI" id="CHEBI:456215"/>
        <dbReference type="EC" id="6.1.1.19"/>
    </reaction>
</comment>
<dbReference type="Pfam" id="PF00750">
    <property type="entry name" value="tRNA-synt_1d"/>
    <property type="match status" value="1"/>
</dbReference>
<sequence>MIREEIVKLIEKSIKELQKGGVLPKFDILEIQVEHPEEKTHGDYAVNVAMTIAKQVKKSPMEIAQNIKNQISKIKNNIFEKIEVAKPGFINFFLSKEYLQKRVKEILKQGENFGKLEIGKGQKTQVEFISANPTGPLHIGNGRGAFFGDTLANILERAGYKVIREYYVNDARVNTQIKILGQTALGKGTTYLTKNLEFGIKNLESKLKNIKDEGEAGHLLAQEVQRDNKDFIEEKIKIKFDNWVSEEDFYKKNKIDKIFKWLREKNLVYEKDKAWWIKTSKFGDEKDWVVIRETGGPTYLLSDITYHKDKFERGFSKIVNIWGADHQGHVSKIKAVAKILGYKGDLDILISQIVRLKGGLKLSKRKGEIITLESLIDEVGLDVARFLYLTKSLNTQMEFDLELAKEQGEKNPVFYIQYAHARICSILRKCKMQNAKCKIRVPTKWVQNLTLLNHPSELELVKQLIRFPEIIEDTSQDYQVQRIPQYALDLATVFHQFYRDCKVLTEDGPLKEARLSLILATKTILKNTLDLMGISAPERM</sequence>
<keyword evidence="5 10" id="KW-0547">Nucleotide-binding</keyword>
<feature type="domain" description="DALR anticodon binding" evidence="12">
    <location>
        <begin position="416"/>
        <end position="540"/>
    </location>
</feature>
<dbReference type="Gene3D" id="1.10.730.10">
    <property type="entry name" value="Isoleucyl-tRNA Synthetase, Domain 1"/>
    <property type="match status" value="1"/>
</dbReference>
<dbReference type="SMART" id="SM01016">
    <property type="entry name" value="Arg_tRNA_synt_N"/>
    <property type="match status" value="1"/>
</dbReference>
<dbReference type="InterPro" id="IPR001278">
    <property type="entry name" value="Arg-tRNA-ligase"/>
</dbReference>
<gene>
    <name evidence="10" type="primary">argS</name>
    <name evidence="14" type="ORF">COW72_02540</name>
</gene>
<dbReference type="NCBIfam" id="TIGR00456">
    <property type="entry name" value="argS"/>
    <property type="match status" value="1"/>
</dbReference>
<dbReference type="InterPro" id="IPR036695">
    <property type="entry name" value="Arg-tRNA-synth_N_sf"/>
</dbReference>
<keyword evidence="7 10" id="KW-0648">Protein biosynthesis</keyword>
<evidence type="ECO:0000256" key="11">
    <source>
        <dbReference type="RuleBase" id="RU363038"/>
    </source>
</evidence>
<dbReference type="InterPro" id="IPR008909">
    <property type="entry name" value="DALR_anticod-bd"/>
</dbReference>
<dbReference type="GO" id="GO:0004814">
    <property type="term" value="F:arginine-tRNA ligase activity"/>
    <property type="evidence" value="ECO:0007669"/>
    <property type="project" value="UniProtKB-UniRule"/>
</dbReference>
<dbReference type="GO" id="GO:0006420">
    <property type="term" value="P:arginyl-tRNA aminoacylation"/>
    <property type="evidence" value="ECO:0007669"/>
    <property type="project" value="UniProtKB-UniRule"/>
</dbReference>
<dbReference type="InterPro" id="IPR005148">
    <property type="entry name" value="Arg-tRNA-synth_N"/>
</dbReference>
<comment type="subunit">
    <text evidence="10">Monomer.</text>
</comment>
<dbReference type="EC" id="6.1.1.19" evidence="10"/>
<dbReference type="InterPro" id="IPR009080">
    <property type="entry name" value="tRNAsynth_Ia_anticodon-bd"/>
</dbReference>
<keyword evidence="3 10" id="KW-0963">Cytoplasm</keyword>
<evidence type="ECO:0000259" key="13">
    <source>
        <dbReference type="SMART" id="SM01016"/>
    </source>
</evidence>